<comment type="caution">
    <text evidence="1">The sequence shown here is derived from an EMBL/GenBank/DDBJ whole genome shotgun (WGS) entry which is preliminary data.</text>
</comment>
<gene>
    <name evidence="1" type="ORF">LCGC14_1114820</name>
</gene>
<sequence>MCEFENDYLQFWTITKDGKKEIHLYGNDVEKYTEEL</sequence>
<dbReference type="AlphaFoldDB" id="A0A0F9MAF5"/>
<reference evidence="1" key="1">
    <citation type="journal article" date="2015" name="Nature">
        <title>Complex archaea that bridge the gap between prokaryotes and eukaryotes.</title>
        <authorList>
            <person name="Spang A."/>
            <person name="Saw J.H."/>
            <person name="Jorgensen S.L."/>
            <person name="Zaremba-Niedzwiedzka K."/>
            <person name="Martijn J."/>
            <person name="Lind A.E."/>
            <person name="van Eijk R."/>
            <person name="Schleper C."/>
            <person name="Guy L."/>
            <person name="Ettema T.J."/>
        </authorList>
    </citation>
    <scope>NUCLEOTIDE SEQUENCE</scope>
</reference>
<dbReference type="EMBL" id="LAZR01005116">
    <property type="protein sequence ID" value="KKN02724.1"/>
    <property type="molecule type" value="Genomic_DNA"/>
</dbReference>
<protein>
    <submittedName>
        <fullName evidence="1">Uncharacterized protein</fullName>
    </submittedName>
</protein>
<name>A0A0F9MAF5_9ZZZZ</name>
<proteinExistence type="predicted"/>
<organism evidence="1">
    <name type="scientific">marine sediment metagenome</name>
    <dbReference type="NCBI Taxonomy" id="412755"/>
    <lineage>
        <taxon>unclassified sequences</taxon>
        <taxon>metagenomes</taxon>
        <taxon>ecological metagenomes</taxon>
    </lineage>
</organism>
<evidence type="ECO:0000313" key="1">
    <source>
        <dbReference type="EMBL" id="KKN02724.1"/>
    </source>
</evidence>
<accession>A0A0F9MAF5</accession>